<evidence type="ECO:0000313" key="4">
    <source>
        <dbReference type="EMBL" id="AMD93913.1"/>
    </source>
</evidence>
<accession>A0A0X8JST6</accession>
<name>A0A0X8JST6_9BACT</name>
<dbReference type="PANTHER" id="PTHR46663">
    <property type="entry name" value="DIGUANYLATE CYCLASE DGCT-RELATED"/>
    <property type="match status" value="1"/>
</dbReference>
<dbReference type="Pfam" id="PF08447">
    <property type="entry name" value="PAS_3"/>
    <property type="match status" value="1"/>
</dbReference>
<dbReference type="Proteomes" id="UP000063964">
    <property type="component" value="Chromosome"/>
</dbReference>
<gene>
    <name evidence="4" type="ORF">AXF15_12940</name>
</gene>
<dbReference type="Gene3D" id="3.30.70.270">
    <property type="match status" value="1"/>
</dbReference>
<evidence type="ECO:0000259" key="1">
    <source>
        <dbReference type="PROSITE" id="PS50112"/>
    </source>
</evidence>
<dbReference type="PROSITE" id="PS50113">
    <property type="entry name" value="PAC"/>
    <property type="match status" value="2"/>
</dbReference>
<evidence type="ECO:0000313" key="5">
    <source>
        <dbReference type="Proteomes" id="UP000063964"/>
    </source>
</evidence>
<dbReference type="Pfam" id="PF00990">
    <property type="entry name" value="GGDEF"/>
    <property type="match status" value="1"/>
</dbReference>
<organism evidence="4 5">
    <name type="scientific">Desulfomicrobium orale DSM 12838</name>
    <dbReference type="NCBI Taxonomy" id="888061"/>
    <lineage>
        <taxon>Bacteria</taxon>
        <taxon>Pseudomonadati</taxon>
        <taxon>Thermodesulfobacteriota</taxon>
        <taxon>Desulfovibrionia</taxon>
        <taxon>Desulfovibrionales</taxon>
        <taxon>Desulfomicrobiaceae</taxon>
        <taxon>Desulfomicrobium</taxon>
    </lineage>
</organism>
<evidence type="ECO:0000259" key="2">
    <source>
        <dbReference type="PROSITE" id="PS50113"/>
    </source>
</evidence>
<feature type="domain" description="PAC" evidence="2">
    <location>
        <begin position="277"/>
        <end position="329"/>
    </location>
</feature>
<dbReference type="SUPFAM" id="SSF55073">
    <property type="entry name" value="Nucleotide cyclase"/>
    <property type="match status" value="1"/>
</dbReference>
<dbReference type="KEGG" id="doa:AXF15_12940"/>
<dbReference type="PROSITE" id="PS50887">
    <property type="entry name" value="GGDEF"/>
    <property type="match status" value="1"/>
</dbReference>
<dbReference type="InterPro" id="IPR013655">
    <property type="entry name" value="PAS_fold_3"/>
</dbReference>
<dbReference type="InterPro" id="IPR000160">
    <property type="entry name" value="GGDEF_dom"/>
</dbReference>
<dbReference type="OrthoDB" id="5460745at2"/>
<dbReference type="Gene3D" id="3.30.450.20">
    <property type="entry name" value="PAS domain"/>
    <property type="match status" value="2"/>
</dbReference>
<dbReference type="NCBIfam" id="TIGR00254">
    <property type="entry name" value="GGDEF"/>
    <property type="match status" value="1"/>
</dbReference>
<feature type="domain" description="PAC" evidence="2">
    <location>
        <begin position="150"/>
        <end position="201"/>
    </location>
</feature>
<dbReference type="STRING" id="888061.AXF15_12940"/>
<dbReference type="SMART" id="SM00267">
    <property type="entry name" value="GGDEF"/>
    <property type="match status" value="1"/>
</dbReference>
<evidence type="ECO:0000259" key="3">
    <source>
        <dbReference type="PROSITE" id="PS50887"/>
    </source>
</evidence>
<feature type="domain" description="GGDEF" evidence="3">
    <location>
        <begin position="375"/>
        <end position="502"/>
    </location>
</feature>
<dbReference type="AlphaFoldDB" id="A0A0X8JST6"/>
<dbReference type="PANTHER" id="PTHR46663:SF4">
    <property type="entry name" value="DIGUANYLATE CYCLASE DGCT-RELATED"/>
    <property type="match status" value="1"/>
</dbReference>
<dbReference type="PROSITE" id="PS50112">
    <property type="entry name" value="PAS"/>
    <property type="match status" value="1"/>
</dbReference>
<dbReference type="Pfam" id="PF08448">
    <property type="entry name" value="PAS_4"/>
    <property type="match status" value="1"/>
</dbReference>
<dbReference type="InterPro" id="IPR035965">
    <property type="entry name" value="PAS-like_dom_sf"/>
</dbReference>
<dbReference type="InterPro" id="IPR000700">
    <property type="entry name" value="PAS-assoc_C"/>
</dbReference>
<dbReference type="EMBL" id="CP014230">
    <property type="protein sequence ID" value="AMD93913.1"/>
    <property type="molecule type" value="Genomic_DNA"/>
</dbReference>
<dbReference type="CDD" id="cd01949">
    <property type="entry name" value="GGDEF"/>
    <property type="match status" value="1"/>
</dbReference>
<dbReference type="SMART" id="SM00091">
    <property type="entry name" value="PAS"/>
    <property type="match status" value="1"/>
</dbReference>
<dbReference type="SMART" id="SM00086">
    <property type="entry name" value="PAC"/>
    <property type="match status" value="2"/>
</dbReference>
<feature type="domain" description="PAS" evidence="1">
    <location>
        <begin position="208"/>
        <end position="250"/>
    </location>
</feature>
<dbReference type="InterPro" id="IPR029787">
    <property type="entry name" value="Nucleotide_cyclase"/>
</dbReference>
<dbReference type="InterPro" id="IPR000014">
    <property type="entry name" value="PAS"/>
</dbReference>
<dbReference type="InterPro" id="IPR052163">
    <property type="entry name" value="DGC-Regulatory_Protein"/>
</dbReference>
<reference evidence="5" key="1">
    <citation type="submission" date="2016-02" db="EMBL/GenBank/DDBJ databases">
        <authorList>
            <person name="Holder M.E."/>
            <person name="Ajami N.J."/>
            <person name="Petrosino J.F."/>
        </authorList>
    </citation>
    <scope>NUCLEOTIDE SEQUENCE [LARGE SCALE GENOMIC DNA]</scope>
    <source>
        <strain evidence="5">DSM 12838</strain>
    </source>
</reference>
<sequence>MKQSDTAIMKEMDALRRWLTDGNDPDSEAEIWSGLEEHEKEALAPLRPWRLRDLEQRRLLEDKAARLEVCVCFSDLGFWTLPLDEHNPLAPETPLSCSPSCLRLLGFQDGGHVPATLSSWLNRAHPEDRETVQNELLQYVRDRTKRQDVLTLEFRLRHEDDSWHWLQIQGKILEAPDQHPRMAGVVKDVTKERQTQKNLAEQLLFQNELLKALPTPVFVKDADTRYVSINRAYEEAFGVTAEELIGKTAMALPFLSQAERVRCLQEDSRLISHGGTMHRELNFPFSDGTTRHCLYWSSCFRHAEQETQTLIGIIVDISEQKKTEKELALKVRELDLAKTNIESISRTDYLTGLPNRRSFMDRFQEAISLAGRHKQPLSLLMADLDHFKRINDTLGHCAGDKVLQDFAALLRRECRKEDLPARSGGEEFLILLPMTNLEEARHVGRRICASTQGISIENGPVTVSIGAVQYKQGEAPDAFLKRVDRALYEAKKKGRDQVCCVE</sequence>
<dbReference type="InterPro" id="IPR001610">
    <property type="entry name" value="PAC"/>
</dbReference>
<protein>
    <recommendedName>
        <fullName evidence="6">Diguanylate cyclase</fullName>
    </recommendedName>
</protein>
<dbReference type="NCBIfam" id="TIGR00229">
    <property type="entry name" value="sensory_box"/>
    <property type="match status" value="1"/>
</dbReference>
<keyword evidence="5" id="KW-1185">Reference proteome</keyword>
<dbReference type="InterPro" id="IPR013656">
    <property type="entry name" value="PAS_4"/>
</dbReference>
<dbReference type="SUPFAM" id="SSF55785">
    <property type="entry name" value="PYP-like sensor domain (PAS domain)"/>
    <property type="match status" value="2"/>
</dbReference>
<dbReference type="CDD" id="cd00130">
    <property type="entry name" value="PAS"/>
    <property type="match status" value="2"/>
</dbReference>
<proteinExistence type="predicted"/>
<dbReference type="GO" id="GO:0003824">
    <property type="term" value="F:catalytic activity"/>
    <property type="evidence" value="ECO:0007669"/>
    <property type="project" value="UniProtKB-ARBA"/>
</dbReference>
<evidence type="ECO:0008006" key="6">
    <source>
        <dbReference type="Google" id="ProtNLM"/>
    </source>
</evidence>
<dbReference type="InterPro" id="IPR043128">
    <property type="entry name" value="Rev_trsase/Diguanyl_cyclase"/>
</dbReference>
<dbReference type="FunFam" id="3.30.70.270:FF:000001">
    <property type="entry name" value="Diguanylate cyclase domain protein"/>
    <property type="match status" value="1"/>
</dbReference>